<sequence length="113" mass="12031">MTGLSASSWPSSTSTGGATAQAPDIRSGLWRLNIAVGEQGRGYGRFAAESVAAQIRRRGSTRMTTTWHPGVGGPESFYLRLGFQLTGETSGDQTVGELDLRIGLDPSDRRETS</sequence>
<feature type="domain" description="GCN5-related N-acetyltransferase Rv2170-like" evidence="2">
    <location>
        <begin position="28"/>
        <end position="87"/>
    </location>
</feature>
<keyword evidence="4" id="KW-1185">Reference proteome</keyword>
<protein>
    <recommendedName>
        <fullName evidence="2">GCN5-related N-acetyltransferase Rv2170-like domain-containing protein</fullName>
    </recommendedName>
</protein>
<reference evidence="4" key="1">
    <citation type="journal article" date="2019" name="Int. J. Syst. Evol. Microbiol.">
        <title>The Global Catalogue of Microorganisms (GCM) 10K type strain sequencing project: providing services to taxonomists for standard genome sequencing and annotation.</title>
        <authorList>
            <consortium name="The Broad Institute Genomics Platform"/>
            <consortium name="The Broad Institute Genome Sequencing Center for Infectious Disease"/>
            <person name="Wu L."/>
            <person name="Ma J."/>
        </authorList>
    </citation>
    <scope>NUCLEOTIDE SEQUENCE [LARGE SCALE GENOMIC DNA]</scope>
    <source>
        <strain evidence="4">JCM 11448</strain>
    </source>
</reference>
<name>A0ABP4I329_9ACTN</name>
<dbReference type="Proteomes" id="UP001500282">
    <property type="component" value="Unassembled WGS sequence"/>
</dbReference>
<gene>
    <name evidence="3" type="ORF">GCM10009579_83430</name>
</gene>
<evidence type="ECO:0000259" key="2">
    <source>
        <dbReference type="Pfam" id="PF08445"/>
    </source>
</evidence>
<organism evidence="3 4">
    <name type="scientific">Streptomyces javensis</name>
    <dbReference type="NCBI Taxonomy" id="114698"/>
    <lineage>
        <taxon>Bacteria</taxon>
        <taxon>Bacillati</taxon>
        <taxon>Actinomycetota</taxon>
        <taxon>Actinomycetes</taxon>
        <taxon>Kitasatosporales</taxon>
        <taxon>Streptomycetaceae</taxon>
        <taxon>Streptomyces</taxon>
        <taxon>Streptomyces violaceusniger group</taxon>
    </lineage>
</organism>
<proteinExistence type="predicted"/>
<dbReference type="InterPro" id="IPR013653">
    <property type="entry name" value="GCN5-like_dom"/>
</dbReference>
<dbReference type="InterPro" id="IPR016181">
    <property type="entry name" value="Acyl_CoA_acyltransferase"/>
</dbReference>
<evidence type="ECO:0000313" key="3">
    <source>
        <dbReference type="EMBL" id="GAA1301727.1"/>
    </source>
</evidence>
<evidence type="ECO:0000313" key="4">
    <source>
        <dbReference type="Proteomes" id="UP001500282"/>
    </source>
</evidence>
<comment type="caution">
    <text evidence="3">The sequence shown here is derived from an EMBL/GenBank/DDBJ whole genome shotgun (WGS) entry which is preliminary data.</text>
</comment>
<accession>A0ABP4I329</accession>
<dbReference type="Pfam" id="PF08445">
    <property type="entry name" value="FR47"/>
    <property type="match status" value="1"/>
</dbReference>
<feature type="region of interest" description="Disordered" evidence="1">
    <location>
        <begin position="1"/>
        <end position="22"/>
    </location>
</feature>
<dbReference type="Gene3D" id="3.40.630.30">
    <property type="match status" value="1"/>
</dbReference>
<evidence type="ECO:0000256" key="1">
    <source>
        <dbReference type="SAM" id="MobiDB-lite"/>
    </source>
</evidence>
<dbReference type="EMBL" id="BAAAIH010000086">
    <property type="protein sequence ID" value="GAA1301727.1"/>
    <property type="molecule type" value="Genomic_DNA"/>
</dbReference>
<dbReference type="SUPFAM" id="SSF55729">
    <property type="entry name" value="Acyl-CoA N-acyltransferases (Nat)"/>
    <property type="match status" value="1"/>
</dbReference>